<sequence>MDSLRISELRYRRLFETARDGILLLDSDHGRITDANPFMTELLGYSHEELLGKELWEIGLLRDKGASQEAFLRLKREGYIRYEDLPLENRRGESRQVEFVSNLYPEGDHTVIQCNVRDITERKRGEVELVAAADKHGRQAAELAVLEERSRLAREIHDMLAQGFTGIAAQLEAADAVLSREPEPILSDTLAASQARLAVCQTQLGKVQVRIGKARDLAHESLNEARRSVEALRSPTLEAAPLSEALADFLAQRVLGTATAGRYLLEGIPYPLPPSIEHFLLRIGQEAIGNAVIHAQAREIFVKLSFEAGAVRLCVHDDGRGFDPSLSEAGRFGLIGMRERAEKAQGTLSIVSHSKQGTAIDLIVPISPQTNPNGY</sequence>
<organism evidence="4 5">
    <name type="scientific">Capsulimonas corticalis</name>
    <dbReference type="NCBI Taxonomy" id="2219043"/>
    <lineage>
        <taxon>Bacteria</taxon>
        <taxon>Bacillati</taxon>
        <taxon>Armatimonadota</taxon>
        <taxon>Armatimonadia</taxon>
        <taxon>Capsulimonadales</taxon>
        <taxon>Capsulimonadaceae</taxon>
        <taxon>Capsulimonas</taxon>
    </lineage>
</organism>
<dbReference type="Gene3D" id="1.20.5.1930">
    <property type="match status" value="1"/>
</dbReference>
<proteinExistence type="predicted"/>
<evidence type="ECO:0000313" key="5">
    <source>
        <dbReference type="Proteomes" id="UP000287394"/>
    </source>
</evidence>
<dbReference type="KEGG" id="ccot:CCAX7_61580"/>
<dbReference type="GO" id="GO:0046983">
    <property type="term" value="F:protein dimerization activity"/>
    <property type="evidence" value="ECO:0007669"/>
    <property type="project" value="InterPro"/>
</dbReference>
<evidence type="ECO:0000256" key="3">
    <source>
        <dbReference type="ARBA" id="ARBA00023012"/>
    </source>
</evidence>
<protein>
    <submittedName>
        <fullName evidence="4">Uncharacterized protein</fullName>
    </submittedName>
</protein>
<dbReference type="SMART" id="SM00091">
    <property type="entry name" value="PAS"/>
    <property type="match status" value="1"/>
</dbReference>
<dbReference type="PANTHER" id="PTHR24421:SF62">
    <property type="entry name" value="SENSORY TRANSDUCTION HISTIDINE KINASE"/>
    <property type="match status" value="1"/>
</dbReference>
<dbReference type="CDD" id="cd00130">
    <property type="entry name" value="PAS"/>
    <property type="match status" value="1"/>
</dbReference>
<reference evidence="4 5" key="1">
    <citation type="journal article" date="2019" name="Int. J. Syst. Evol. Microbiol.">
        <title>Capsulimonas corticalis gen. nov., sp. nov., an aerobic capsulated bacterium, of a novel bacterial order, Capsulimonadales ord. nov., of the class Armatimonadia of the phylum Armatimonadetes.</title>
        <authorList>
            <person name="Li J."/>
            <person name="Kudo C."/>
            <person name="Tonouchi A."/>
        </authorList>
    </citation>
    <scope>NUCLEOTIDE SEQUENCE [LARGE SCALE GENOMIC DNA]</scope>
    <source>
        <strain evidence="4 5">AX-7</strain>
    </source>
</reference>
<dbReference type="GO" id="GO:0000155">
    <property type="term" value="F:phosphorelay sensor kinase activity"/>
    <property type="evidence" value="ECO:0007669"/>
    <property type="project" value="InterPro"/>
</dbReference>
<accession>A0A402CWB8</accession>
<dbReference type="InterPro" id="IPR035965">
    <property type="entry name" value="PAS-like_dom_sf"/>
</dbReference>
<dbReference type="PANTHER" id="PTHR24421">
    <property type="entry name" value="NITRATE/NITRITE SENSOR PROTEIN NARX-RELATED"/>
    <property type="match status" value="1"/>
</dbReference>
<dbReference type="Proteomes" id="UP000287394">
    <property type="component" value="Chromosome"/>
</dbReference>
<dbReference type="NCBIfam" id="TIGR00229">
    <property type="entry name" value="sensory_box"/>
    <property type="match status" value="1"/>
</dbReference>
<gene>
    <name evidence="4" type="ORF">CCAX7_61580</name>
</gene>
<keyword evidence="1" id="KW-0808">Transferase</keyword>
<dbReference type="EMBL" id="AP025739">
    <property type="protein sequence ID" value="BDI34107.1"/>
    <property type="molecule type" value="Genomic_DNA"/>
</dbReference>
<dbReference type="InterPro" id="IPR000014">
    <property type="entry name" value="PAS"/>
</dbReference>
<keyword evidence="2" id="KW-0418">Kinase</keyword>
<dbReference type="InterPro" id="IPR011712">
    <property type="entry name" value="Sig_transdc_His_kin_sub3_dim/P"/>
</dbReference>
<dbReference type="Pfam" id="PF13188">
    <property type="entry name" value="PAS_8"/>
    <property type="match status" value="1"/>
</dbReference>
<evidence type="ECO:0000313" key="4">
    <source>
        <dbReference type="EMBL" id="BDI34107.1"/>
    </source>
</evidence>
<dbReference type="SUPFAM" id="SSF55785">
    <property type="entry name" value="PYP-like sensor domain (PAS domain)"/>
    <property type="match status" value="1"/>
</dbReference>
<dbReference type="OrthoDB" id="9760839at2"/>
<dbReference type="Gene3D" id="3.30.565.10">
    <property type="entry name" value="Histidine kinase-like ATPase, C-terminal domain"/>
    <property type="match status" value="1"/>
</dbReference>
<dbReference type="CDD" id="cd16917">
    <property type="entry name" value="HATPase_UhpB-NarQ-NarX-like"/>
    <property type="match status" value="1"/>
</dbReference>
<dbReference type="Pfam" id="PF02518">
    <property type="entry name" value="HATPase_c"/>
    <property type="match status" value="1"/>
</dbReference>
<dbReference type="InterPro" id="IPR003594">
    <property type="entry name" value="HATPase_dom"/>
</dbReference>
<dbReference type="RefSeq" id="WP_119321651.1">
    <property type="nucleotide sequence ID" value="NZ_AP025739.1"/>
</dbReference>
<dbReference type="SMART" id="SM00387">
    <property type="entry name" value="HATPase_c"/>
    <property type="match status" value="1"/>
</dbReference>
<dbReference type="Pfam" id="PF07730">
    <property type="entry name" value="HisKA_3"/>
    <property type="match status" value="1"/>
</dbReference>
<dbReference type="AlphaFoldDB" id="A0A402CWB8"/>
<dbReference type="GO" id="GO:0016020">
    <property type="term" value="C:membrane"/>
    <property type="evidence" value="ECO:0007669"/>
    <property type="project" value="InterPro"/>
</dbReference>
<dbReference type="SUPFAM" id="SSF55874">
    <property type="entry name" value="ATPase domain of HSP90 chaperone/DNA topoisomerase II/histidine kinase"/>
    <property type="match status" value="1"/>
</dbReference>
<evidence type="ECO:0000256" key="1">
    <source>
        <dbReference type="ARBA" id="ARBA00022679"/>
    </source>
</evidence>
<keyword evidence="5" id="KW-1185">Reference proteome</keyword>
<dbReference type="InterPro" id="IPR050482">
    <property type="entry name" value="Sensor_HK_TwoCompSys"/>
</dbReference>
<evidence type="ECO:0000256" key="2">
    <source>
        <dbReference type="ARBA" id="ARBA00022777"/>
    </source>
</evidence>
<keyword evidence="3" id="KW-0902">Two-component regulatory system</keyword>
<dbReference type="Gene3D" id="3.30.450.20">
    <property type="entry name" value="PAS domain"/>
    <property type="match status" value="1"/>
</dbReference>
<name>A0A402CWB8_9BACT</name>
<dbReference type="InterPro" id="IPR036890">
    <property type="entry name" value="HATPase_C_sf"/>
</dbReference>
<dbReference type="PROSITE" id="PS50112">
    <property type="entry name" value="PAS"/>
    <property type="match status" value="1"/>
</dbReference>